<dbReference type="Gene3D" id="3.90.1170.50">
    <property type="entry name" value="Aldehyde oxidase/xanthine dehydrogenase, a/b hammerhead"/>
    <property type="match status" value="1"/>
</dbReference>
<dbReference type="SMART" id="SM01008">
    <property type="entry name" value="Ald_Xan_dh_C"/>
    <property type="match status" value="1"/>
</dbReference>
<dbReference type="Gene3D" id="3.30.365.10">
    <property type="entry name" value="Aldehyde oxidase/xanthine dehydrogenase, molybdopterin binding domain"/>
    <property type="match status" value="4"/>
</dbReference>
<dbReference type="GO" id="GO:0016491">
    <property type="term" value="F:oxidoreductase activity"/>
    <property type="evidence" value="ECO:0007669"/>
    <property type="project" value="InterPro"/>
</dbReference>
<dbReference type="Pfam" id="PF20256">
    <property type="entry name" value="MoCoBD_2"/>
    <property type="match status" value="2"/>
</dbReference>
<dbReference type="PANTHER" id="PTHR47495">
    <property type="entry name" value="ALDEHYDE DEHYDROGENASE"/>
    <property type="match status" value="1"/>
</dbReference>
<keyword evidence="1" id="KW-0472">Membrane</keyword>
<dbReference type="Proteomes" id="UP000630887">
    <property type="component" value="Unassembled WGS sequence"/>
</dbReference>
<proteinExistence type="predicted"/>
<protein>
    <submittedName>
        <fullName evidence="3">Aldehyde oxidase</fullName>
    </submittedName>
</protein>
<dbReference type="InterPro" id="IPR000674">
    <property type="entry name" value="Ald_Oxase/Xan_DH_a/b"/>
</dbReference>
<dbReference type="InterPro" id="IPR052516">
    <property type="entry name" value="N-heterocyclic_Hydroxylase"/>
</dbReference>
<dbReference type="InterPro" id="IPR008274">
    <property type="entry name" value="AldOxase/xan_DH_MoCoBD1"/>
</dbReference>
<evidence type="ECO:0000259" key="2">
    <source>
        <dbReference type="SMART" id="SM01008"/>
    </source>
</evidence>
<dbReference type="AlphaFoldDB" id="A0A8J3P6B0"/>
<dbReference type="PIRSF" id="PIRSF036389">
    <property type="entry name" value="IOR_B"/>
    <property type="match status" value="1"/>
</dbReference>
<name>A0A8J3P6B0_9ACTN</name>
<keyword evidence="1" id="KW-0812">Transmembrane</keyword>
<dbReference type="EMBL" id="BONI01000014">
    <property type="protein sequence ID" value="GIG05314.1"/>
    <property type="molecule type" value="Genomic_DNA"/>
</dbReference>
<evidence type="ECO:0000313" key="3">
    <source>
        <dbReference type="EMBL" id="GIG05314.1"/>
    </source>
</evidence>
<feature type="domain" description="Aldehyde oxidase/xanthine dehydrogenase a/b hammerhead" evidence="2">
    <location>
        <begin position="230"/>
        <end position="310"/>
    </location>
</feature>
<keyword evidence="4" id="KW-1185">Reference proteome</keyword>
<dbReference type="SUPFAM" id="SSF56003">
    <property type="entry name" value="Molybdenum cofactor-binding domain"/>
    <property type="match status" value="2"/>
</dbReference>
<feature type="transmembrane region" description="Helical" evidence="1">
    <location>
        <begin position="25"/>
        <end position="44"/>
    </location>
</feature>
<dbReference type="InterPro" id="IPR037165">
    <property type="entry name" value="AldOxase/xan_DH_Mopterin-bd_sf"/>
</dbReference>
<dbReference type="PANTHER" id="PTHR47495:SF2">
    <property type="entry name" value="ALDEHYDE DEHYDROGENASE"/>
    <property type="match status" value="1"/>
</dbReference>
<sequence>MNGGDTAPSEPDARPSRWRVARRQLLIGAGATVGSLLVGVPIALEYGRPSLARWMLERGTGPAEIPESSLVWFELTGDGVTLHVPKIEMGQGIHTALAQVAAEELRVRPERLAVVQADTARGYPAATLFTFGSTSVASLYTPIREAAAAVRAMLAVEAARQLSVEPQALTTVDGAFQVAGTDRVLTYTEVIAAHQGPWQEPAERPALRPAGEFTSIGRSVPRVDFRAKVLGEATYGYDARLPGMGYGAFAVPPRFGAQLESAEPGDVAAMPGVQQVVIDVEAGFAGVVADTRTRAWAAARALRTTWSEGSRVDTGALERQVTAGDGVVLRRDGSIRDALSQGRIVQAEYRTPLAAHAHLEPLAALARVEPGPAGKVELWVPTQSPESVLEDVRAALGEERAVVVHVTQLGGSFGRKGGQHLAVEAARLSAATGRPVHVGWTRDTDLRQAFYRPPTHTRMRGSVGPDGMIRGVEQVSAAGDIIWAVAGLPEPVRSIIGFDPGGLLGLFLPYDLPAYRLVNRREQLPVPTGPWRGLGLMPNTFALESFFDELAEAAGTDPLTYRLAHLRESGEQGERLRTVLRTAARMAGWSESLPAGRGRGIACSGDARTVVAVVAEVDLSGGRLRVTGVDVAVDCGLVVNPAGAKLQAQGSVVMGLSSALREELRIDDGQVVSDNFDSYPILTMADTPPVRVTFVGGGEAPYGMGEPVVGPVPAAVANAVRAAGGPRLRSLPLRL</sequence>
<keyword evidence="1" id="KW-1133">Transmembrane helix</keyword>
<organism evidence="3 4">
    <name type="scientific">Catellatospora coxensis</name>
    <dbReference type="NCBI Taxonomy" id="310354"/>
    <lineage>
        <taxon>Bacteria</taxon>
        <taxon>Bacillati</taxon>
        <taxon>Actinomycetota</taxon>
        <taxon>Actinomycetes</taxon>
        <taxon>Micromonosporales</taxon>
        <taxon>Micromonosporaceae</taxon>
        <taxon>Catellatospora</taxon>
    </lineage>
</organism>
<dbReference type="InterPro" id="IPR012368">
    <property type="entry name" value="OxRdtase_Mopterin-bd_su_IorB"/>
</dbReference>
<evidence type="ECO:0000256" key="1">
    <source>
        <dbReference type="SAM" id="Phobius"/>
    </source>
</evidence>
<reference evidence="3 4" key="1">
    <citation type="submission" date="2021-01" db="EMBL/GenBank/DDBJ databases">
        <title>Whole genome shotgun sequence of Catellatospora coxensis NBRC 107359.</title>
        <authorList>
            <person name="Komaki H."/>
            <person name="Tamura T."/>
        </authorList>
    </citation>
    <scope>NUCLEOTIDE SEQUENCE [LARGE SCALE GENOMIC DNA]</scope>
    <source>
        <strain evidence="3 4">NBRC 107359</strain>
    </source>
</reference>
<dbReference type="InterPro" id="IPR046867">
    <property type="entry name" value="AldOxase/xan_DH_MoCoBD2"/>
</dbReference>
<dbReference type="RefSeq" id="WP_203691486.1">
    <property type="nucleotide sequence ID" value="NZ_BAAALC010000021.1"/>
</dbReference>
<evidence type="ECO:0000313" key="4">
    <source>
        <dbReference type="Proteomes" id="UP000630887"/>
    </source>
</evidence>
<gene>
    <name evidence="3" type="ORF">Cco03nite_20140</name>
</gene>
<accession>A0A8J3P6B0</accession>
<dbReference type="Pfam" id="PF02738">
    <property type="entry name" value="MoCoBD_1"/>
    <property type="match status" value="1"/>
</dbReference>
<comment type="caution">
    <text evidence="3">The sequence shown here is derived from an EMBL/GenBank/DDBJ whole genome shotgun (WGS) entry which is preliminary data.</text>
</comment>